<dbReference type="GO" id="GO:0003886">
    <property type="term" value="F:DNA (cytosine-5-)-methyltransferase activity"/>
    <property type="evidence" value="ECO:0007669"/>
    <property type="project" value="UniProtKB-EC"/>
</dbReference>
<protein>
    <recommendedName>
        <fullName evidence="1">DNA (cytosine-5-)-methyltransferase</fullName>
        <ecNumber evidence="1">2.1.1.37</ecNumber>
    </recommendedName>
</protein>
<dbReference type="SUPFAM" id="SSF53335">
    <property type="entry name" value="S-adenosyl-L-methionine-dependent methyltransferases"/>
    <property type="match status" value="1"/>
</dbReference>
<dbReference type="GO" id="GO:0009307">
    <property type="term" value="P:DNA restriction-modification system"/>
    <property type="evidence" value="ECO:0007669"/>
    <property type="project" value="UniProtKB-KW"/>
</dbReference>
<proteinExistence type="predicted"/>
<accession>A0A2S7CGZ4</accession>
<dbReference type="Proteomes" id="UP001637990">
    <property type="component" value="Unassembled WGS sequence"/>
</dbReference>
<keyword evidence="10" id="KW-1185">Reference proteome</keyword>
<evidence type="ECO:0000313" key="8">
    <source>
        <dbReference type="EMBL" id="PPU60825.1"/>
    </source>
</evidence>
<keyword evidence="4" id="KW-0949">S-adenosyl-L-methionine</keyword>
<dbReference type="GO" id="GO:0003677">
    <property type="term" value="F:DNA binding"/>
    <property type="evidence" value="ECO:0007669"/>
    <property type="project" value="TreeGrafter"/>
</dbReference>
<gene>
    <name evidence="7" type="ORF">ACI6Q5_05255</name>
    <name evidence="8" type="ORF">XcodCFBP4690_17240</name>
</gene>
<dbReference type="EMBL" id="JBJGBS010000014">
    <property type="protein sequence ID" value="MFO3704389.1"/>
    <property type="molecule type" value="Genomic_DNA"/>
</dbReference>
<reference evidence="8 9" key="1">
    <citation type="submission" date="2016-08" db="EMBL/GenBank/DDBJ databases">
        <authorList>
            <person name="Seilhamer J.J."/>
        </authorList>
    </citation>
    <scope>NUCLEOTIDE SEQUENCE [LARGE SCALE GENOMIC DNA]</scope>
    <source>
        <strain evidence="8 9">CFBP4690</strain>
    </source>
</reference>
<dbReference type="InterPro" id="IPR029063">
    <property type="entry name" value="SAM-dependent_MTases_sf"/>
</dbReference>
<evidence type="ECO:0000256" key="3">
    <source>
        <dbReference type="ARBA" id="ARBA00022679"/>
    </source>
</evidence>
<keyword evidence="2 7" id="KW-0489">Methyltransferase</keyword>
<evidence type="ECO:0000256" key="6">
    <source>
        <dbReference type="ARBA" id="ARBA00047422"/>
    </source>
</evidence>
<dbReference type="Gene3D" id="3.40.50.150">
    <property type="entry name" value="Vaccinia Virus protein VP39"/>
    <property type="match status" value="1"/>
</dbReference>
<sequence>MADGNFSLNFAKELVVDLFAGGGGASLGIARAYRHPDVAVNHNPIAIAAHRANHPDTEHYVADVFEVDPYIATRGRPVGILWASPDCRHHSKAKGGKPRNVRIRGLAWIIVRWAYATRPRLIFWENVEEFCDWGPLDDQHQPIKAERGRTFKAFIAVLGAGLPADHPDMPEILREIGQHVPLDALVRGLGYKVDWRELVAANHGVPTIRKRLYGVARCDGRPIVFPEVTHLRDATTQAKRWRMAAECINFDDLGRSIFDREKPLAANSERRIAKGCWRHVLTKAQPFIVPLRGTTPGHQATHEIAQPLSTITGGGTHHGLCAPVMIQAAHGEGKPGGVQRWGHGSRDITLPLGTVTGSGGHAVAGMKLAPFLTEYANASTQRTFDVAEPLRTQVAQVKGGHFAMAAAHLTHLTHHGERAGHACDEPIRTVTGANRGEQALVAAHLMTIGYGERPGQQARAQAVEAPLGTVVGTNKHAMIAGFLEQANAGFYEGGGRSLGAPMSTVTSSGSQQQLVSAYLVKYYGEGGQWQGVDEPMHTLPTKGRMGLVQVVQFAADILQPDQMAKAKRCAAFLHKHLPKHFAEPADLVLVGGYVLVDITLRMLQPDELKRAQGFPATYILNRGLFFNDETGASEWRPITKTDQVKLIGNSVCPDMAELFVRANAADLIQLYDRAAA</sequence>
<dbReference type="GO" id="GO:0044027">
    <property type="term" value="P:negative regulation of gene expression via chromosomal CpG island methylation"/>
    <property type="evidence" value="ECO:0007669"/>
    <property type="project" value="TreeGrafter"/>
</dbReference>
<evidence type="ECO:0000313" key="10">
    <source>
        <dbReference type="Proteomes" id="UP001637990"/>
    </source>
</evidence>
<evidence type="ECO:0000256" key="4">
    <source>
        <dbReference type="ARBA" id="ARBA00022691"/>
    </source>
</evidence>
<dbReference type="Proteomes" id="UP000237872">
    <property type="component" value="Unassembled WGS sequence"/>
</dbReference>
<dbReference type="PANTHER" id="PTHR10629:SF52">
    <property type="entry name" value="DNA (CYTOSINE-5)-METHYLTRANSFERASE 1"/>
    <property type="match status" value="1"/>
</dbReference>
<dbReference type="InterPro" id="IPR050390">
    <property type="entry name" value="C5-Methyltransferase"/>
</dbReference>
<dbReference type="PRINTS" id="PR00105">
    <property type="entry name" value="C5METTRFRASE"/>
</dbReference>
<evidence type="ECO:0000256" key="1">
    <source>
        <dbReference type="ARBA" id="ARBA00011975"/>
    </source>
</evidence>
<dbReference type="EMBL" id="MDEC01000027">
    <property type="protein sequence ID" value="PPU60825.1"/>
    <property type="molecule type" value="Genomic_DNA"/>
</dbReference>
<name>A0A2S7CGZ4_9XANT</name>
<dbReference type="GO" id="GO:0032259">
    <property type="term" value="P:methylation"/>
    <property type="evidence" value="ECO:0007669"/>
    <property type="project" value="UniProtKB-KW"/>
</dbReference>
<evidence type="ECO:0000256" key="2">
    <source>
        <dbReference type="ARBA" id="ARBA00022603"/>
    </source>
</evidence>
<organism evidence="8 9">
    <name type="scientific">Xanthomonas codiaei</name>
    <dbReference type="NCBI Taxonomy" id="56463"/>
    <lineage>
        <taxon>Bacteria</taxon>
        <taxon>Pseudomonadati</taxon>
        <taxon>Pseudomonadota</taxon>
        <taxon>Gammaproteobacteria</taxon>
        <taxon>Lysobacterales</taxon>
        <taxon>Lysobacteraceae</taxon>
        <taxon>Xanthomonas</taxon>
    </lineage>
</organism>
<dbReference type="InterPro" id="IPR001525">
    <property type="entry name" value="C5_MeTfrase"/>
</dbReference>
<evidence type="ECO:0000313" key="7">
    <source>
        <dbReference type="EMBL" id="MFO3704389.1"/>
    </source>
</evidence>
<comment type="catalytic activity">
    <reaction evidence="6">
        <text>a 2'-deoxycytidine in DNA + S-adenosyl-L-methionine = a 5-methyl-2'-deoxycytidine in DNA + S-adenosyl-L-homocysteine + H(+)</text>
        <dbReference type="Rhea" id="RHEA:13681"/>
        <dbReference type="Rhea" id="RHEA-COMP:11369"/>
        <dbReference type="Rhea" id="RHEA-COMP:11370"/>
        <dbReference type="ChEBI" id="CHEBI:15378"/>
        <dbReference type="ChEBI" id="CHEBI:57856"/>
        <dbReference type="ChEBI" id="CHEBI:59789"/>
        <dbReference type="ChEBI" id="CHEBI:85452"/>
        <dbReference type="ChEBI" id="CHEBI:85454"/>
        <dbReference type="EC" id="2.1.1.37"/>
    </reaction>
</comment>
<reference evidence="7 10" key="2">
    <citation type="submission" date="2024-11" db="EMBL/GenBank/DDBJ databases">
        <title>Genome sequencing of Xanthomonas codiaei.</title>
        <authorList>
            <person name="Studholme D.J."/>
        </authorList>
    </citation>
    <scope>NUCLEOTIDE SEQUENCE [LARGE SCALE GENOMIC DNA]</scope>
    <source>
        <strain evidence="7 10">NCPPB 4350</strain>
    </source>
</reference>
<evidence type="ECO:0000256" key="5">
    <source>
        <dbReference type="ARBA" id="ARBA00022747"/>
    </source>
</evidence>
<comment type="caution">
    <text evidence="8">The sequence shown here is derived from an EMBL/GenBank/DDBJ whole genome shotgun (WGS) entry which is preliminary data.</text>
</comment>
<dbReference type="EC" id="2.1.1.37" evidence="1"/>
<dbReference type="Gene3D" id="3.90.120.10">
    <property type="entry name" value="DNA Methylase, subunit A, domain 2"/>
    <property type="match status" value="1"/>
</dbReference>
<dbReference type="Pfam" id="PF00145">
    <property type="entry name" value="DNA_methylase"/>
    <property type="match status" value="1"/>
</dbReference>
<evidence type="ECO:0000313" key="9">
    <source>
        <dbReference type="Proteomes" id="UP000237872"/>
    </source>
</evidence>
<dbReference type="RefSeq" id="WP_104542855.1">
    <property type="nucleotide sequence ID" value="NZ_JBJGBS010000014.1"/>
</dbReference>
<dbReference type="PANTHER" id="PTHR10629">
    <property type="entry name" value="CYTOSINE-SPECIFIC METHYLTRANSFERASE"/>
    <property type="match status" value="1"/>
</dbReference>
<keyword evidence="5" id="KW-0680">Restriction system</keyword>
<dbReference type="OrthoDB" id="9813719at2"/>
<keyword evidence="3" id="KW-0808">Transferase</keyword>
<dbReference type="AlphaFoldDB" id="A0A2S7CGZ4"/>